<sequence>MDMAALPNYFDMKDSLNQNNTEPQESTFGEALQTVNDREHFQSEASTPSQRSITLATSPSSHRFHYNISGCIRSYKRQCDLRRHQRGHSPVRDFEYKCSLASARK</sequence>
<name>A0A2J6TBS1_9HELO</name>
<feature type="compositionally biased region" description="Polar residues" evidence="1">
    <location>
        <begin position="15"/>
        <end position="26"/>
    </location>
</feature>
<evidence type="ECO:0000313" key="2">
    <source>
        <dbReference type="EMBL" id="PMD60433.1"/>
    </source>
</evidence>
<organism evidence="2 3">
    <name type="scientific">Hyaloscypha bicolor E</name>
    <dbReference type="NCBI Taxonomy" id="1095630"/>
    <lineage>
        <taxon>Eukaryota</taxon>
        <taxon>Fungi</taxon>
        <taxon>Dikarya</taxon>
        <taxon>Ascomycota</taxon>
        <taxon>Pezizomycotina</taxon>
        <taxon>Leotiomycetes</taxon>
        <taxon>Helotiales</taxon>
        <taxon>Hyaloscyphaceae</taxon>
        <taxon>Hyaloscypha</taxon>
        <taxon>Hyaloscypha bicolor</taxon>
    </lineage>
</organism>
<evidence type="ECO:0000256" key="1">
    <source>
        <dbReference type="SAM" id="MobiDB-lite"/>
    </source>
</evidence>
<dbReference type="RefSeq" id="XP_024737337.1">
    <property type="nucleotide sequence ID" value="XM_024883047.1"/>
</dbReference>
<protein>
    <recommendedName>
        <fullName evidence="4">C2H2-type domain-containing protein</fullName>
    </recommendedName>
</protein>
<accession>A0A2J6TBS1</accession>
<feature type="region of interest" description="Disordered" evidence="1">
    <location>
        <begin position="1"/>
        <end position="26"/>
    </location>
</feature>
<dbReference type="Proteomes" id="UP000235371">
    <property type="component" value="Unassembled WGS sequence"/>
</dbReference>
<keyword evidence="3" id="KW-1185">Reference proteome</keyword>
<proteinExistence type="predicted"/>
<evidence type="ECO:0008006" key="4">
    <source>
        <dbReference type="Google" id="ProtNLM"/>
    </source>
</evidence>
<evidence type="ECO:0000313" key="3">
    <source>
        <dbReference type="Proteomes" id="UP000235371"/>
    </source>
</evidence>
<gene>
    <name evidence="2" type="ORF">K444DRAFT_629383</name>
</gene>
<reference evidence="2 3" key="1">
    <citation type="submission" date="2016-04" db="EMBL/GenBank/DDBJ databases">
        <title>A degradative enzymes factory behind the ericoid mycorrhizal symbiosis.</title>
        <authorList>
            <consortium name="DOE Joint Genome Institute"/>
            <person name="Martino E."/>
            <person name="Morin E."/>
            <person name="Grelet G."/>
            <person name="Kuo A."/>
            <person name="Kohler A."/>
            <person name="Daghino S."/>
            <person name="Barry K."/>
            <person name="Choi C."/>
            <person name="Cichocki N."/>
            <person name="Clum A."/>
            <person name="Copeland A."/>
            <person name="Hainaut M."/>
            <person name="Haridas S."/>
            <person name="Labutti K."/>
            <person name="Lindquist E."/>
            <person name="Lipzen A."/>
            <person name="Khouja H.-R."/>
            <person name="Murat C."/>
            <person name="Ohm R."/>
            <person name="Olson A."/>
            <person name="Spatafora J."/>
            <person name="Veneault-Fourrey C."/>
            <person name="Henrissat B."/>
            <person name="Grigoriev I."/>
            <person name="Martin F."/>
            <person name="Perotto S."/>
        </authorList>
    </citation>
    <scope>NUCLEOTIDE SEQUENCE [LARGE SCALE GENOMIC DNA]</scope>
    <source>
        <strain evidence="2 3">E</strain>
    </source>
</reference>
<dbReference type="InParanoid" id="A0A2J6TBS1"/>
<dbReference type="AlphaFoldDB" id="A0A2J6TBS1"/>
<dbReference type="GeneID" id="36591124"/>
<dbReference type="EMBL" id="KZ613790">
    <property type="protein sequence ID" value="PMD60433.1"/>
    <property type="molecule type" value="Genomic_DNA"/>
</dbReference>